<dbReference type="AlphaFoldDB" id="A0AAD6ZL71"/>
<accession>A0AAD6ZL71</accession>
<evidence type="ECO:0000313" key="1">
    <source>
        <dbReference type="EMBL" id="KAJ7327874.1"/>
    </source>
</evidence>
<reference evidence="1" key="1">
    <citation type="submission" date="2023-03" db="EMBL/GenBank/DDBJ databases">
        <title>Massive genome expansion in bonnet fungi (Mycena s.s.) driven by repeated elements and novel gene families across ecological guilds.</title>
        <authorList>
            <consortium name="Lawrence Berkeley National Laboratory"/>
            <person name="Harder C.B."/>
            <person name="Miyauchi S."/>
            <person name="Viragh M."/>
            <person name="Kuo A."/>
            <person name="Thoen E."/>
            <person name="Andreopoulos B."/>
            <person name="Lu D."/>
            <person name="Skrede I."/>
            <person name="Drula E."/>
            <person name="Henrissat B."/>
            <person name="Morin E."/>
            <person name="Kohler A."/>
            <person name="Barry K."/>
            <person name="LaButti K."/>
            <person name="Morin E."/>
            <person name="Salamov A."/>
            <person name="Lipzen A."/>
            <person name="Mereny Z."/>
            <person name="Hegedus B."/>
            <person name="Baldrian P."/>
            <person name="Stursova M."/>
            <person name="Weitz H."/>
            <person name="Taylor A."/>
            <person name="Grigoriev I.V."/>
            <person name="Nagy L.G."/>
            <person name="Martin F."/>
            <person name="Kauserud H."/>
        </authorList>
    </citation>
    <scope>NUCLEOTIDE SEQUENCE</scope>
    <source>
        <strain evidence="1">CBHHK002</strain>
    </source>
</reference>
<comment type="caution">
    <text evidence="1">The sequence shown here is derived from an EMBL/GenBank/DDBJ whole genome shotgun (WGS) entry which is preliminary data.</text>
</comment>
<protein>
    <submittedName>
        <fullName evidence="1">Uncharacterized protein</fullName>
    </submittedName>
</protein>
<sequence length="228" mass="26180">KKYNLRFTGLSISKEIKLQMPIWKHLAFSETRFHDIRRKPALRCLREKHQVRTVQDISKIADRKTTSWRRPHMVNPSGVGRRNCGCPSCQHDRTVLLCNNPGECVEMAKRLLDCILPKWNPDLVDTDLCDELALSEEEILANATSSNEDDGSAVTFDPVFRLTDISDGYRIFASEDHLRQIATKRYSIPAVSDEQTQVYLHARIKASTISLEMHPMIRFLLVLLTQTC</sequence>
<dbReference type="EMBL" id="JARIHO010000040">
    <property type="protein sequence ID" value="KAJ7327874.1"/>
    <property type="molecule type" value="Genomic_DNA"/>
</dbReference>
<dbReference type="Proteomes" id="UP001218218">
    <property type="component" value="Unassembled WGS sequence"/>
</dbReference>
<keyword evidence="2" id="KW-1185">Reference proteome</keyword>
<feature type="non-terminal residue" evidence="1">
    <location>
        <position position="1"/>
    </location>
</feature>
<organism evidence="1 2">
    <name type="scientific">Mycena albidolilacea</name>
    <dbReference type="NCBI Taxonomy" id="1033008"/>
    <lineage>
        <taxon>Eukaryota</taxon>
        <taxon>Fungi</taxon>
        <taxon>Dikarya</taxon>
        <taxon>Basidiomycota</taxon>
        <taxon>Agaricomycotina</taxon>
        <taxon>Agaricomycetes</taxon>
        <taxon>Agaricomycetidae</taxon>
        <taxon>Agaricales</taxon>
        <taxon>Marasmiineae</taxon>
        <taxon>Mycenaceae</taxon>
        <taxon>Mycena</taxon>
    </lineage>
</organism>
<name>A0AAD6ZL71_9AGAR</name>
<gene>
    <name evidence="1" type="ORF">DFH08DRAFT_710090</name>
</gene>
<proteinExistence type="predicted"/>
<evidence type="ECO:0000313" key="2">
    <source>
        <dbReference type="Proteomes" id="UP001218218"/>
    </source>
</evidence>